<evidence type="ECO:0000256" key="1">
    <source>
        <dbReference type="ARBA" id="ARBA00004651"/>
    </source>
</evidence>
<dbReference type="GO" id="GO:0005886">
    <property type="term" value="C:plasma membrane"/>
    <property type="evidence" value="ECO:0007669"/>
    <property type="project" value="UniProtKB-SubCell"/>
</dbReference>
<comment type="caution">
    <text evidence="13">The sequence shown here is derived from an EMBL/GenBank/DDBJ whole genome shotgun (WGS) entry which is preliminary data.</text>
</comment>
<name>A0A9D1ELK0_9FIRM</name>
<dbReference type="PANTHER" id="PTHR12428">
    <property type="entry name" value="OXA1"/>
    <property type="match status" value="1"/>
</dbReference>
<evidence type="ECO:0000256" key="2">
    <source>
        <dbReference type="ARBA" id="ARBA00022448"/>
    </source>
</evidence>
<feature type="transmembrane region" description="Helical" evidence="11">
    <location>
        <begin position="12"/>
        <end position="28"/>
    </location>
</feature>
<evidence type="ECO:0000256" key="9">
    <source>
        <dbReference type="RuleBase" id="RU003945"/>
    </source>
</evidence>
<proteinExistence type="inferred from homology"/>
<accession>A0A9D1ELK0</accession>
<feature type="compositionally biased region" description="Basic and acidic residues" evidence="10">
    <location>
        <begin position="377"/>
        <end position="386"/>
    </location>
</feature>
<dbReference type="PANTHER" id="PTHR12428:SF65">
    <property type="entry name" value="CYTOCHROME C OXIDASE ASSEMBLY PROTEIN COX18, MITOCHONDRIAL"/>
    <property type="match status" value="1"/>
</dbReference>
<keyword evidence="4 9" id="KW-0812">Transmembrane</keyword>
<keyword evidence="3" id="KW-1003">Cell membrane</keyword>
<evidence type="ECO:0000256" key="4">
    <source>
        <dbReference type="ARBA" id="ARBA00022692"/>
    </source>
</evidence>
<feature type="domain" description="Membrane insertase YidC/Oxa/ALB C-terminal" evidence="12">
    <location>
        <begin position="40"/>
        <end position="334"/>
    </location>
</feature>
<evidence type="ECO:0000259" key="12">
    <source>
        <dbReference type="Pfam" id="PF02096"/>
    </source>
</evidence>
<dbReference type="Proteomes" id="UP000886841">
    <property type="component" value="Unassembled WGS sequence"/>
</dbReference>
<feature type="transmembrane region" description="Helical" evidence="11">
    <location>
        <begin position="34"/>
        <end position="57"/>
    </location>
</feature>
<reference evidence="13" key="1">
    <citation type="submission" date="2020-10" db="EMBL/GenBank/DDBJ databases">
        <authorList>
            <person name="Gilroy R."/>
        </authorList>
    </citation>
    <scope>NUCLEOTIDE SEQUENCE</scope>
    <source>
        <strain evidence="13">ChiSxjej1B13-7041</strain>
    </source>
</reference>
<dbReference type="GO" id="GO:0032977">
    <property type="term" value="F:membrane insertase activity"/>
    <property type="evidence" value="ECO:0007669"/>
    <property type="project" value="InterPro"/>
</dbReference>
<keyword evidence="7 11" id="KW-0472">Membrane</keyword>
<dbReference type="GO" id="GO:0051205">
    <property type="term" value="P:protein insertion into membrane"/>
    <property type="evidence" value="ECO:0007669"/>
    <property type="project" value="TreeGrafter"/>
</dbReference>
<evidence type="ECO:0000256" key="8">
    <source>
        <dbReference type="ARBA" id="ARBA00023186"/>
    </source>
</evidence>
<organism evidence="13 14">
    <name type="scientific">Candidatus Egerieimonas intestinavium</name>
    <dbReference type="NCBI Taxonomy" id="2840777"/>
    <lineage>
        <taxon>Bacteria</taxon>
        <taxon>Bacillati</taxon>
        <taxon>Bacillota</taxon>
        <taxon>Clostridia</taxon>
        <taxon>Lachnospirales</taxon>
        <taxon>Lachnospiraceae</taxon>
        <taxon>Lachnospiraceae incertae sedis</taxon>
        <taxon>Candidatus Egerieimonas</taxon>
    </lineage>
</organism>
<evidence type="ECO:0000256" key="3">
    <source>
        <dbReference type="ARBA" id="ARBA00022475"/>
    </source>
</evidence>
<dbReference type="InterPro" id="IPR001708">
    <property type="entry name" value="YidC/ALB3/OXA1/COX18"/>
</dbReference>
<keyword evidence="6 11" id="KW-1133">Transmembrane helix</keyword>
<dbReference type="GO" id="GO:0015031">
    <property type="term" value="P:protein transport"/>
    <property type="evidence" value="ECO:0007669"/>
    <property type="project" value="UniProtKB-KW"/>
</dbReference>
<reference evidence="13" key="2">
    <citation type="journal article" date="2021" name="PeerJ">
        <title>Extensive microbial diversity within the chicken gut microbiome revealed by metagenomics and culture.</title>
        <authorList>
            <person name="Gilroy R."/>
            <person name="Ravi A."/>
            <person name="Getino M."/>
            <person name="Pursley I."/>
            <person name="Horton D.L."/>
            <person name="Alikhan N.F."/>
            <person name="Baker D."/>
            <person name="Gharbi K."/>
            <person name="Hall N."/>
            <person name="Watson M."/>
            <person name="Adriaenssens E.M."/>
            <person name="Foster-Nyarko E."/>
            <person name="Jarju S."/>
            <person name="Secka A."/>
            <person name="Antonio M."/>
            <person name="Oren A."/>
            <person name="Chaudhuri R.R."/>
            <person name="La Ragione R."/>
            <person name="Hildebrand F."/>
            <person name="Pallen M.J."/>
        </authorList>
    </citation>
    <scope>NUCLEOTIDE SEQUENCE</scope>
    <source>
        <strain evidence="13">ChiSxjej1B13-7041</strain>
    </source>
</reference>
<dbReference type="InterPro" id="IPR028055">
    <property type="entry name" value="YidC/Oxa/ALB_C"/>
</dbReference>
<gene>
    <name evidence="13" type="ORF">IAB98_12840</name>
</gene>
<dbReference type="EMBL" id="DVHU01000114">
    <property type="protein sequence ID" value="HIR94295.1"/>
    <property type="molecule type" value="Genomic_DNA"/>
</dbReference>
<dbReference type="CDD" id="cd20070">
    <property type="entry name" value="5TM_YidC_Alb3"/>
    <property type="match status" value="1"/>
</dbReference>
<feature type="transmembrane region" description="Helical" evidence="11">
    <location>
        <begin position="298"/>
        <end position="320"/>
    </location>
</feature>
<dbReference type="AlphaFoldDB" id="A0A9D1ELK0"/>
<protein>
    <submittedName>
        <fullName evidence="13">YidC/Oxa1 family membrane protein insertase</fullName>
    </submittedName>
</protein>
<feature type="transmembrane region" description="Helical" evidence="11">
    <location>
        <begin position="249"/>
        <end position="268"/>
    </location>
</feature>
<evidence type="ECO:0000313" key="14">
    <source>
        <dbReference type="Proteomes" id="UP000886841"/>
    </source>
</evidence>
<dbReference type="Pfam" id="PF02096">
    <property type="entry name" value="60KD_IMP"/>
    <property type="match status" value="1"/>
</dbReference>
<dbReference type="NCBIfam" id="TIGR03592">
    <property type="entry name" value="yidC_oxa1_cterm"/>
    <property type="match status" value="1"/>
</dbReference>
<evidence type="ECO:0000256" key="5">
    <source>
        <dbReference type="ARBA" id="ARBA00022927"/>
    </source>
</evidence>
<evidence type="ECO:0000313" key="13">
    <source>
        <dbReference type="EMBL" id="HIR94295.1"/>
    </source>
</evidence>
<comment type="similarity">
    <text evidence="9">Belongs to the OXA1/ALB3/YidC family.</text>
</comment>
<dbReference type="InterPro" id="IPR047196">
    <property type="entry name" value="YidC_ALB_C"/>
</dbReference>
<evidence type="ECO:0000256" key="7">
    <source>
        <dbReference type="ARBA" id="ARBA00023136"/>
    </source>
</evidence>
<keyword evidence="5" id="KW-0653">Protein transport</keyword>
<evidence type="ECO:0000256" key="11">
    <source>
        <dbReference type="SAM" id="Phobius"/>
    </source>
</evidence>
<evidence type="ECO:0000256" key="10">
    <source>
        <dbReference type="SAM" id="MobiDB-lite"/>
    </source>
</evidence>
<keyword evidence="8" id="KW-0143">Chaperone</keyword>
<comment type="subcellular location">
    <subcellularLocation>
        <location evidence="1">Cell membrane</location>
        <topology evidence="1">Multi-pass membrane protein</topology>
    </subcellularLocation>
    <subcellularLocation>
        <location evidence="9">Membrane</location>
        <topology evidence="9">Multi-pass membrane protein</topology>
    </subcellularLocation>
</comment>
<feature type="region of interest" description="Disordered" evidence="10">
    <location>
        <begin position="352"/>
        <end position="386"/>
    </location>
</feature>
<sequence length="426" mass="48009">MNVILTKSTTPIIGWICDLFGFIINGIYTGLEAIGIPNIGLAIIFYTILVWMLLTPLQIKQQKFSKMNAVMQPEIQKIQKKYKNKRDQVSQQRMQEETMAVYEKYGVSPTGSCGQLLIQFPLIIALYQIIYRIPAYISSVRAIFDGLVEKILGVNGFVDVVNEFITTNKISTTQLTEGSAQINNQLVDFLYKLNPSQWVKLADVDKFSSFTDTISSTAMRSAEVNQFLGMDISDTPWNIIRDSFSSHSWLLLIAAVLIPVLAWFTQWINTQMIQKATMGGSNNEENTMMNSMKTVNTIMPLMSAVFCLSLSVGIGIYWIAGAVVRCFQQIIINKHMAKVDVDQLIKKNQEKAAKKRAKKGTAPERIAQQAKQNVRNIENKRDGRQVDDAAVERANEYYKNADLKAGSLAAKANMVRKFDEKNTKKK</sequence>
<keyword evidence="2" id="KW-0813">Transport</keyword>
<evidence type="ECO:0000256" key="6">
    <source>
        <dbReference type="ARBA" id="ARBA00022989"/>
    </source>
</evidence>